<feature type="compositionally biased region" description="Basic and acidic residues" evidence="1">
    <location>
        <begin position="1"/>
        <end position="24"/>
    </location>
</feature>
<feature type="compositionally biased region" description="Basic and acidic residues" evidence="1">
    <location>
        <begin position="46"/>
        <end position="64"/>
    </location>
</feature>
<evidence type="ECO:0000313" key="2">
    <source>
        <dbReference type="EMBL" id="MCP2261222.1"/>
    </source>
</evidence>
<reference evidence="2 3" key="1">
    <citation type="submission" date="2022-06" db="EMBL/GenBank/DDBJ databases">
        <title>Genomic Encyclopedia of Archaeal and Bacterial Type Strains, Phase II (KMG-II): from individual species to whole genera.</title>
        <authorList>
            <person name="Goeker M."/>
        </authorList>
    </citation>
    <scope>NUCLEOTIDE SEQUENCE [LARGE SCALE GENOMIC DNA]</scope>
    <source>
        <strain evidence="2 3">DSM 40477</strain>
    </source>
</reference>
<protein>
    <recommendedName>
        <fullName evidence="4">Small hydrophilic protein</fullName>
    </recommendedName>
</protein>
<feature type="region of interest" description="Disordered" evidence="1">
    <location>
        <begin position="1"/>
        <end position="72"/>
    </location>
</feature>
<keyword evidence="3" id="KW-1185">Reference proteome</keyword>
<evidence type="ECO:0000256" key="1">
    <source>
        <dbReference type="SAM" id="MobiDB-lite"/>
    </source>
</evidence>
<dbReference type="EMBL" id="JAMTCP010000038">
    <property type="protein sequence ID" value="MCP2261222.1"/>
    <property type="molecule type" value="Genomic_DNA"/>
</dbReference>
<comment type="caution">
    <text evidence="2">The sequence shown here is derived from an EMBL/GenBank/DDBJ whole genome shotgun (WGS) entry which is preliminary data.</text>
</comment>
<name>A0ABT1I0A7_STRSD</name>
<proteinExistence type="predicted"/>
<sequence>MVGKKMEGNEEQRRQKAREARERGATPSEEQVTRGASKQRHHMTRGSHEERLEGIHRGKQHDDSPEPGPHSR</sequence>
<evidence type="ECO:0008006" key="4">
    <source>
        <dbReference type="Google" id="ProtNLM"/>
    </source>
</evidence>
<dbReference type="Proteomes" id="UP001205311">
    <property type="component" value="Unassembled WGS sequence"/>
</dbReference>
<accession>A0ABT1I0A7</accession>
<organism evidence="2 3">
    <name type="scientific">Streptoalloteichus tenebrarius (strain ATCC 17920 / DSM 40477 / JCM 4838 / CBS 697.72 / NBRC 16177 / NCIMB 11028 / NRRL B-12390 / A12253. 1 / ISP 5477)</name>
    <name type="common">Streptomyces tenebrarius</name>
    <dbReference type="NCBI Taxonomy" id="1933"/>
    <lineage>
        <taxon>Bacteria</taxon>
        <taxon>Bacillati</taxon>
        <taxon>Actinomycetota</taxon>
        <taxon>Actinomycetes</taxon>
        <taxon>Pseudonocardiales</taxon>
        <taxon>Pseudonocardiaceae</taxon>
        <taxon>Streptoalloteichus</taxon>
    </lineage>
</organism>
<gene>
    <name evidence="2" type="ORF">LX15_004943</name>
</gene>
<evidence type="ECO:0000313" key="3">
    <source>
        <dbReference type="Proteomes" id="UP001205311"/>
    </source>
</evidence>